<dbReference type="PANTHER" id="PTHR46825:SF9">
    <property type="entry name" value="BETA-LACTAMASE-RELATED DOMAIN-CONTAINING PROTEIN"/>
    <property type="match status" value="1"/>
</dbReference>
<dbReference type="Proteomes" id="UP001167160">
    <property type="component" value="Unassembled WGS sequence"/>
</dbReference>
<evidence type="ECO:0000313" key="2">
    <source>
        <dbReference type="EMBL" id="MCM2576872.1"/>
    </source>
</evidence>
<name>A0ABT0X5E1_9ACTN</name>
<comment type="caution">
    <text evidence="2">The sequence shown here is derived from an EMBL/GenBank/DDBJ whole genome shotgun (WGS) entry which is preliminary data.</text>
</comment>
<dbReference type="InterPro" id="IPR050491">
    <property type="entry name" value="AmpC-like"/>
</dbReference>
<feature type="domain" description="Beta-lactamase-related" evidence="1">
    <location>
        <begin position="8"/>
        <end position="303"/>
    </location>
</feature>
<dbReference type="InterPro" id="IPR012338">
    <property type="entry name" value="Beta-lactam/transpept-like"/>
</dbReference>
<organism evidence="2 3">
    <name type="scientific">Streptomyces meridianus</name>
    <dbReference type="NCBI Taxonomy" id="2938945"/>
    <lineage>
        <taxon>Bacteria</taxon>
        <taxon>Bacillati</taxon>
        <taxon>Actinomycetota</taxon>
        <taxon>Actinomycetes</taxon>
        <taxon>Kitasatosporales</taxon>
        <taxon>Streptomycetaceae</taxon>
        <taxon>Streptomyces</taxon>
    </lineage>
</organism>
<dbReference type="RefSeq" id="WP_251410653.1">
    <property type="nucleotide sequence ID" value="NZ_JAMQGM010000014.1"/>
</dbReference>
<evidence type="ECO:0000313" key="3">
    <source>
        <dbReference type="Proteomes" id="UP001167160"/>
    </source>
</evidence>
<dbReference type="Gene3D" id="3.40.710.10">
    <property type="entry name" value="DD-peptidase/beta-lactamase superfamily"/>
    <property type="match status" value="1"/>
</dbReference>
<dbReference type="EMBL" id="JAMQGM010000014">
    <property type="protein sequence ID" value="MCM2576872.1"/>
    <property type="molecule type" value="Genomic_DNA"/>
</dbReference>
<proteinExistence type="predicted"/>
<accession>A0ABT0X5E1</accession>
<gene>
    <name evidence="2" type="ORF">M1E25_05795</name>
</gene>
<evidence type="ECO:0000259" key="1">
    <source>
        <dbReference type="Pfam" id="PF00144"/>
    </source>
</evidence>
<keyword evidence="3" id="KW-1185">Reference proteome</keyword>
<sequence>MDKIDNFSGAVLVTREESVVFRASGGFSDIGAGVECTTDTPLQIASVSKQFTAAAAMLLVEAREVSLSTPIGHWLADCPEHWGALTLHHLLSHTSGLGHWQELPGFDITRPGDAGTFLERFSEVPLRTPPGRTWRYSSPGYLLAARVVERVSGQAYAEFLTERVLRPLGMTSTCAGEAPATASHGHRGQQRVDNPEFAATPGTGDLWSTVHDLTRYTAAFNAGEVLTLPSRATMVTPNASMAGAWGTDGPAVADTYGYGYALGTLCGHVARFHTGDNPGYQSFLAWLPAFDVTVAILCNDEESDIDGLLRQIVPAAVGPA</sequence>
<dbReference type="SUPFAM" id="SSF56601">
    <property type="entry name" value="beta-lactamase/transpeptidase-like"/>
    <property type="match status" value="1"/>
</dbReference>
<reference evidence="2" key="1">
    <citation type="journal article" date="2023" name="Int. J. Syst. Evol. Microbiol.">
        <title>Streptomyces meridianus sp. nov. isolated from brackish water of the Tagus estuary in Alcochete, Portugal.</title>
        <authorList>
            <person name="Santos J.D.N."/>
            <person name="Klimek D."/>
            <person name="Calusinska M."/>
            <person name="Lobo Da Cunha A."/>
            <person name="Catita J."/>
            <person name="Goncalves H."/>
            <person name="Gonzalez I."/>
            <person name="Reyes F."/>
            <person name="Lage O.M."/>
        </authorList>
    </citation>
    <scope>NUCLEOTIDE SEQUENCE</scope>
    <source>
        <strain evidence="2">MTZ3.1</strain>
    </source>
</reference>
<dbReference type="Pfam" id="PF00144">
    <property type="entry name" value="Beta-lactamase"/>
    <property type="match status" value="1"/>
</dbReference>
<protein>
    <submittedName>
        <fullName evidence="2">Beta-lactamase family protein</fullName>
    </submittedName>
</protein>
<dbReference type="PANTHER" id="PTHR46825">
    <property type="entry name" value="D-ALANYL-D-ALANINE-CARBOXYPEPTIDASE/ENDOPEPTIDASE AMPH"/>
    <property type="match status" value="1"/>
</dbReference>
<dbReference type="InterPro" id="IPR001466">
    <property type="entry name" value="Beta-lactam-related"/>
</dbReference>